<proteinExistence type="predicted"/>
<gene>
    <name evidence="2" type="ORF">DTER00134_LOCUS1962</name>
</gene>
<evidence type="ECO:0000313" key="2">
    <source>
        <dbReference type="EMBL" id="CAE0486923.1"/>
    </source>
</evidence>
<sequence>MALHVLMRCLRSEYCYISSASTSIFADGEAPLLDLALIAGTASVFQPSPAPAPMLSNHSSPHVPQSHAGQAHSKQPGHPLCVRGSMPDTRDTAASFYPAHFTRHNHMQGKRTASNLGIPFVCVGRRMTQETLLPAIAQLVLDHRAKHGRGVGPEGSNQDELTRVLLTAAEAARKQVQLQPGWAQQMVADLGM</sequence>
<reference evidence="2" key="1">
    <citation type="submission" date="2021-01" db="EMBL/GenBank/DDBJ databases">
        <authorList>
            <person name="Corre E."/>
            <person name="Pelletier E."/>
            <person name="Niang G."/>
            <person name="Scheremetjew M."/>
            <person name="Finn R."/>
            <person name="Kale V."/>
            <person name="Holt S."/>
            <person name="Cochrane G."/>
            <person name="Meng A."/>
            <person name="Brown T."/>
            <person name="Cohen L."/>
        </authorList>
    </citation>
    <scope>NUCLEOTIDE SEQUENCE</scope>
    <source>
        <strain evidence="2">CCMP1320</strain>
    </source>
</reference>
<accession>A0A7S3QLX0</accession>
<organism evidence="2">
    <name type="scientific">Dunaliella tertiolecta</name>
    <name type="common">Green alga</name>
    <dbReference type="NCBI Taxonomy" id="3047"/>
    <lineage>
        <taxon>Eukaryota</taxon>
        <taxon>Viridiplantae</taxon>
        <taxon>Chlorophyta</taxon>
        <taxon>core chlorophytes</taxon>
        <taxon>Chlorophyceae</taxon>
        <taxon>CS clade</taxon>
        <taxon>Chlamydomonadales</taxon>
        <taxon>Dunaliellaceae</taxon>
        <taxon>Dunaliella</taxon>
    </lineage>
</organism>
<feature type="region of interest" description="Disordered" evidence="1">
    <location>
        <begin position="49"/>
        <end position="85"/>
    </location>
</feature>
<dbReference type="EMBL" id="HBIP01004168">
    <property type="protein sequence ID" value="CAE0486923.1"/>
    <property type="molecule type" value="Transcribed_RNA"/>
</dbReference>
<protein>
    <submittedName>
        <fullName evidence="2">Uncharacterized protein</fullName>
    </submittedName>
</protein>
<dbReference type="AlphaFoldDB" id="A0A7S3QLX0"/>
<evidence type="ECO:0000256" key="1">
    <source>
        <dbReference type="SAM" id="MobiDB-lite"/>
    </source>
</evidence>
<name>A0A7S3QLX0_DUNTE</name>